<dbReference type="InterPro" id="IPR040312">
    <property type="entry name" value="FWCH1/FWCH2"/>
</dbReference>
<dbReference type="EnsemblMetazoa" id="GMOY000035-RA">
    <property type="protein sequence ID" value="GMOY000035-PA"/>
    <property type="gene ID" value="GMOY000035"/>
</dbReference>
<proteinExistence type="predicted"/>
<feature type="domain" description="FLYWCH-type" evidence="4">
    <location>
        <begin position="124"/>
        <end position="178"/>
    </location>
</feature>
<feature type="domain" description="FLYWCH-type" evidence="4">
    <location>
        <begin position="32"/>
        <end position="86"/>
    </location>
</feature>
<feature type="domain" description="FLYWCH-type" evidence="4">
    <location>
        <begin position="281"/>
        <end position="346"/>
    </location>
</feature>
<feature type="domain" description="FLYWCH-type" evidence="4">
    <location>
        <begin position="459"/>
        <end position="518"/>
    </location>
</feature>
<keyword evidence="1" id="KW-0479">Metal-binding</keyword>
<accession>A0A1B0F981</accession>
<evidence type="ECO:0000313" key="5">
    <source>
        <dbReference type="EnsemblMetazoa" id="GMOY000035-PA"/>
    </source>
</evidence>
<dbReference type="PANTHER" id="PTHR31665:SF0">
    <property type="entry name" value="FLYWCH FAMILY MEMBER 2"/>
    <property type="match status" value="1"/>
</dbReference>
<dbReference type="GO" id="GO:0008270">
    <property type="term" value="F:zinc ion binding"/>
    <property type="evidence" value="ECO:0007669"/>
    <property type="project" value="UniProtKB-KW"/>
</dbReference>
<keyword evidence="3" id="KW-0862">Zinc</keyword>
<evidence type="ECO:0000256" key="1">
    <source>
        <dbReference type="ARBA" id="ARBA00022723"/>
    </source>
</evidence>
<reference evidence="5" key="1">
    <citation type="submission" date="2020-05" db="UniProtKB">
        <authorList>
            <consortium name="EnsemblMetazoa"/>
        </authorList>
    </citation>
    <scope>IDENTIFICATION</scope>
    <source>
        <strain evidence="5">Yale</strain>
    </source>
</reference>
<name>A0A1B0F981_GLOMM</name>
<dbReference type="EMBL" id="CCAG010009852">
    <property type="status" value="NOT_ANNOTATED_CDS"/>
    <property type="molecule type" value="Genomic_DNA"/>
</dbReference>
<evidence type="ECO:0000259" key="4">
    <source>
        <dbReference type="Pfam" id="PF04500"/>
    </source>
</evidence>
<evidence type="ECO:0000256" key="2">
    <source>
        <dbReference type="ARBA" id="ARBA00022771"/>
    </source>
</evidence>
<evidence type="ECO:0000256" key="3">
    <source>
        <dbReference type="ARBA" id="ARBA00022833"/>
    </source>
</evidence>
<dbReference type="Gene3D" id="2.20.25.240">
    <property type="match status" value="5"/>
</dbReference>
<dbReference type="Pfam" id="PF04500">
    <property type="entry name" value="FLYWCH"/>
    <property type="match status" value="4"/>
</dbReference>
<dbReference type="PhylomeDB" id="A0A1B0F981"/>
<protein>
    <recommendedName>
        <fullName evidence="4">FLYWCH-type domain-containing protein</fullName>
    </recommendedName>
</protein>
<dbReference type="PANTHER" id="PTHR31665">
    <property type="entry name" value="FLYWCH FAMILY MEMBER 2-RELATED"/>
    <property type="match status" value="1"/>
</dbReference>
<dbReference type="InterPro" id="IPR007588">
    <property type="entry name" value="Znf_FLYWCH"/>
</dbReference>
<evidence type="ECO:0000313" key="6">
    <source>
        <dbReference type="Proteomes" id="UP000092444"/>
    </source>
</evidence>
<keyword evidence="6" id="KW-1185">Reference proteome</keyword>
<dbReference type="STRING" id="37546.A0A1B0F981"/>
<organism evidence="5 6">
    <name type="scientific">Glossina morsitans morsitans</name>
    <name type="common">Savannah tsetse fly</name>
    <dbReference type="NCBI Taxonomy" id="37546"/>
    <lineage>
        <taxon>Eukaryota</taxon>
        <taxon>Metazoa</taxon>
        <taxon>Ecdysozoa</taxon>
        <taxon>Arthropoda</taxon>
        <taxon>Hexapoda</taxon>
        <taxon>Insecta</taxon>
        <taxon>Pterygota</taxon>
        <taxon>Neoptera</taxon>
        <taxon>Endopterygota</taxon>
        <taxon>Diptera</taxon>
        <taxon>Brachycera</taxon>
        <taxon>Muscomorpha</taxon>
        <taxon>Hippoboscoidea</taxon>
        <taxon>Glossinidae</taxon>
        <taxon>Glossina</taxon>
    </lineage>
</organism>
<sequence>MSNYDYDEIEMLSLIYFHLEFFQKLGGSILKYIYSQRGHPLIVLNNYLYRKNRGKYWRCLVSYKYGCKASLVVDATEVKVMGKHNHVEDLRKISQYRKIGQPVQQSLHATKTKEELKTFTNIKYIYSRRGRPEIVLNNYLYRKNREKYWRCLRFSQHKCRASLIIDANQVRVFRDHNHEDETSSVEFIYSQRGYPLMAYRNYLYCKNRRRSWRCVHFTQGKCKAHLLYFNDNYVQVIGMHSHKDDSGRIEQGHYRELLKKPEAYSLPFPIGVWLENPTLYFMLNQKQGYNLIFHGYMYKKEASFRSTVNWICSNGNGKRASDNKCTARCITKMEGSLKLGKNPHNHPPKFTQNSLPANLLKAEGLLPIPTNFLKSSHLEYICLDGVKYRKLRATPYRSYWYCVTPNCPAYIVLCDLKGVKTYYDELLITDAQTLIAKTPIKPVTRTAALSSSDSQGPIFVVSKYGTKQLVLKQHTFNRHVSREDVTYWRCSQFAVLRCRARIKTKGNILTILNCEHNHEVITKARKYGSLKNMKMEAAQQNIKTETNEVAPTSASQE</sequence>
<dbReference type="VEuPathDB" id="VectorBase:GMOY000035"/>
<dbReference type="AlphaFoldDB" id="A0A1B0F981"/>
<keyword evidence="2" id="KW-0863">Zinc-finger</keyword>
<dbReference type="Proteomes" id="UP000092444">
    <property type="component" value="Unassembled WGS sequence"/>
</dbReference>